<dbReference type="SMART" id="SM00257">
    <property type="entry name" value="LysM"/>
    <property type="match status" value="2"/>
</dbReference>
<dbReference type="InterPro" id="IPR018392">
    <property type="entry name" value="LysM"/>
</dbReference>
<dbReference type="SUPFAM" id="SSF53955">
    <property type="entry name" value="Lysozyme-like"/>
    <property type="match status" value="1"/>
</dbReference>
<dbReference type="CDD" id="cd00118">
    <property type="entry name" value="LysM"/>
    <property type="match status" value="1"/>
</dbReference>
<evidence type="ECO:0000313" key="2">
    <source>
        <dbReference type="EMBL" id="SVA62247.1"/>
    </source>
</evidence>
<dbReference type="SUPFAM" id="SSF54106">
    <property type="entry name" value="LysM domain"/>
    <property type="match status" value="1"/>
</dbReference>
<dbReference type="EMBL" id="UINC01014622">
    <property type="protein sequence ID" value="SVA62247.1"/>
    <property type="molecule type" value="Genomic_DNA"/>
</dbReference>
<reference evidence="2" key="1">
    <citation type="submission" date="2018-05" db="EMBL/GenBank/DDBJ databases">
        <authorList>
            <person name="Lanie J.A."/>
            <person name="Ng W.-L."/>
            <person name="Kazmierczak K.M."/>
            <person name="Andrzejewski T.M."/>
            <person name="Davidsen T.M."/>
            <person name="Wayne K.J."/>
            <person name="Tettelin H."/>
            <person name="Glass J.I."/>
            <person name="Rusch D."/>
            <person name="Podicherti R."/>
            <person name="Tsui H.-C.T."/>
            <person name="Winkler M.E."/>
        </authorList>
    </citation>
    <scope>NUCLEOTIDE SEQUENCE</scope>
</reference>
<proteinExistence type="predicted"/>
<dbReference type="PANTHER" id="PTHR37423:SF2">
    <property type="entry name" value="MEMBRANE-BOUND LYTIC MUREIN TRANSGLYCOSYLASE C"/>
    <property type="match status" value="1"/>
</dbReference>
<dbReference type="Gene3D" id="3.10.350.10">
    <property type="entry name" value="LysM domain"/>
    <property type="match status" value="1"/>
</dbReference>
<name>A0A381XDK3_9ZZZZ</name>
<dbReference type="InterPro" id="IPR036779">
    <property type="entry name" value="LysM_dom_sf"/>
</dbReference>
<sequence>MFVGWSRARLASVLTITLSLWVSPLMAQQVSTGVLDPNTLALNDLSPGFLGLYRKVMEIEERIGTHSETYGLDYDLARAVCLYESGGNAALTSWAGAEGYFQVMPATQRALGVDDNIEAGIKYLAQLVTRFDREDYAVAGYNGGPNTVGRSRPMRLESLQYVIGVGHYRMVLKLYEEPIRRHASSLLLEIAREDDDWWTVSRRLGVPLVQLRLYNPYIGIRKLAPGSLIAYPKSPRADLYQVHADAIHYRSRVGDNYFTVGFAFDVALDALREENRIWHLQALPPGMELRLPLEWETKVDQYDDEPPEQPEQIQHTVADGESIDDLIAMFETSAWRVIRDNQLWDEQLPESGTILNIVLQPPEPQFTAHTVRRGENLTIIANRYGTKIRAIQDANNMGNRTLIRVGEKLLVPARY</sequence>
<protein>
    <recommendedName>
        <fullName evidence="1">LysM domain-containing protein</fullName>
    </recommendedName>
</protein>
<evidence type="ECO:0000259" key="1">
    <source>
        <dbReference type="PROSITE" id="PS51782"/>
    </source>
</evidence>
<dbReference type="Gene3D" id="1.10.530.10">
    <property type="match status" value="1"/>
</dbReference>
<dbReference type="PROSITE" id="PS51782">
    <property type="entry name" value="LYSM"/>
    <property type="match status" value="1"/>
</dbReference>
<feature type="domain" description="LysM" evidence="1">
    <location>
        <begin position="367"/>
        <end position="411"/>
    </location>
</feature>
<dbReference type="InterPro" id="IPR008258">
    <property type="entry name" value="Transglycosylase_SLT_dom_1"/>
</dbReference>
<dbReference type="Pfam" id="PF01476">
    <property type="entry name" value="LysM"/>
    <property type="match status" value="1"/>
</dbReference>
<accession>A0A381XDK3</accession>
<gene>
    <name evidence="2" type="ORF">METZ01_LOCUS115101</name>
</gene>
<dbReference type="AlphaFoldDB" id="A0A381XDK3"/>
<dbReference type="InterPro" id="IPR023346">
    <property type="entry name" value="Lysozyme-like_dom_sf"/>
</dbReference>
<dbReference type="CDD" id="cd00254">
    <property type="entry name" value="LT-like"/>
    <property type="match status" value="1"/>
</dbReference>
<dbReference type="Pfam" id="PF01464">
    <property type="entry name" value="SLT"/>
    <property type="match status" value="1"/>
</dbReference>
<dbReference type="PANTHER" id="PTHR37423">
    <property type="entry name" value="SOLUBLE LYTIC MUREIN TRANSGLYCOSYLASE-RELATED"/>
    <property type="match status" value="1"/>
</dbReference>
<organism evidence="2">
    <name type="scientific">marine metagenome</name>
    <dbReference type="NCBI Taxonomy" id="408172"/>
    <lineage>
        <taxon>unclassified sequences</taxon>
        <taxon>metagenomes</taxon>
        <taxon>ecological metagenomes</taxon>
    </lineage>
</organism>